<dbReference type="OrthoDB" id="4670611at2759"/>
<feature type="signal peptide" evidence="1">
    <location>
        <begin position="1"/>
        <end position="15"/>
    </location>
</feature>
<dbReference type="AlphaFoldDB" id="A0A1V6TDF8"/>
<comment type="caution">
    <text evidence="2">The sequence shown here is derived from an EMBL/GenBank/DDBJ whole genome shotgun (WGS) entry which is preliminary data.</text>
</comment>
<evidence type="ECO:0000256" key="1">
    <source>
        <dbReference type="SAM" id="SignalP"/>
    </source>
</evidence>
<dbReference type="EMBL" id="MLKD01000007">
    <property type="protein sequence ID" value="OQE24377.1"/>
    <property type="molecule type" value="Genomic_DNA"/>
</dbReference>
<name>A0A1V6TDF8_9EURO</name>
<feature type="chain" id="PRO_5012347801" evidence="1">
    <location>
        <begin position="16"/>
        <end position="123"/>
    </location>
</feature>
<accession>A0A1V6TDF8</accession>
<protein>
    <submittedName>
        <fullName evidence="2">Uncharacterized protein</fullName>
    </submittedName>
</protein>
<evidence type="ECO:0000313" key="2">
    <source>
        <dbReference type="EMBL" id="OQE24377.1"/>
    </source>
</evidence>
<keyword evidence="1" id="KW-0732">Signal</keyword>
<proteinExistence type="predicted"/>
<reference evidence="3" key="1">
    <citation type="journal article" date="2017" name="Nat. Microbiol.">
        <title>Global analysis of biosynthetic gene clusters reveals vast potential of secondary metabolite production in Penicillium species.</title>
        <authorList>
            <person name="Nielsen J.C."/>
            <person name="Grijseels S."/>
            <person name="Prigent S."/>
            <person name="Ji B."/>
            <person name="Dainat J."/>
            <person name="Nielsen K.F."/>
            <person name="Frisvad J.C."/>
            <person name="Workman M."/>
            <person name="Nielsen J."/>
        </authorList>
    </citation>
    <scope>NUCLEOTIDE SEQUENCE [LARGE SCALE GENOMIC DNA]</scope>
    <source>
        <strain evidence="3">IBT 24891</strain>
    </source>
</reference>
<dbReference type="Proteomes" id="UP000191285">
    <property type="component" value="Unassembled WGS sequence"/>
</dbReference>
<keyword evidence="3" id="KW-1185">Reference proteome</keyword>
<gene>
    <name evidence="2" type="ORF">PENSTE_c007G08273</name>
</gene>
<evidence type="ECO:0000313" key="3">
    <source>
        <dbReference type="Proteomes" id="UP000191285"/>
    </source>
</evidence>
<organism evidence="2 3">
    <name type="scientific">Penicillium steckii</name>
    <dbReference type="NCBI Taxonomy" id="303698"/>
    <lineage>
        <taxon>Eukaryota</taxon>
        <taxon>Fungi</taxon>
        <taxon>Dikarya</taxon>
        <taxon>Ascomycota</taxon>
        <taxon>Pezizomycotina</taxon>
        <taxon>Eurotiomycetes</taxon>
        <taxon>Eurotiomycetidae</taxon>
        <taxon>Eurotiales</taxon>
        <taxon>Aspergillaceae</taxon>
        <taxon>Penicillium</taxon>
    </lineage>
</organism>
<sequence length="123" mass="13432">MKFKFLTPLLAVATAVPTFQDDPKHDPNVTPACISAGYATFYDDHNCKDNPGRPVSLKNSGCLANEIGRNSIYVQRPCELMRYFNGLSLVVGILEVIKALRLSGSFVKAALGITARPLTFLQT</sequence>